<gene>
    <name evidence="1" type="ORF">MCEL_09260</name>
</gene>
<dbReference type="SUPFAM" id="SSF53335">
    <property type="entry name" value="S-adenosyl-L-methionine-dependent methyltransferases"/>
    <property type="match status" value="1"/>
</dbReference>
<dbReference type="OrthoDB" id="507855at2"/>
<dbReference type="PIRSF" id="PIRSF011491">
    <property type="entry name" value="Mtase_YbcY_prd"/>
    <property type="match status" value="1"/>
</dbReference>
<evidence type="ECO:0000313" key="1">
    <source>
        <dbReference type="EMBL" id="BBY42631.1"/>
    </source>
</evidence>
<reference evidence="1 2" key="1">
    <citation type="journal article" date="2019" name="Emerg. Microbes Infect.">
        <title>Comprehensive subspecies identification of 175 nontuberculous mycobacteria species based on 7547 genomic profiles.</title>
        <authorList>
            <person name="Matsumoto Y."/>
            <person name="Kinjo T."/>
            <person name="Motooka D."/>
            <person name="Nabeya D."/>
            <person name="Jung N."/>
            <person name="Uechi K."/>
            <person name="Horii T."/>
            <person name="Iida T."/>
            <person name="Fujita J."/>
            <person name="Nakamura S."/>
        </authorList>
    </citation>
    <scope>NUCLEOTIDE SEQUENCE [LARGE SCALE GENOMIC DNA]</scope>
    <source>
        <strain evidence="1 2">JCM 18439</strain>
    </source>
</reference>
<dbReference type="InterPro" id="IPR016584">
    <property type="entry name" value="MeTrfase_VrtF"/>
</dbReference>
<dbReference type="EMBL" id="AP022591">
    <property type="protein sequence ID" value="BBY42631.1"/>
    <property type="molecule type" value="Genomic_DNA"/>
</dbReference>
<dbReference type="AlphaFoldDB" id="A0A1X0BQ13"/>
<dbReference type="RefSeq" id="WP_083005008.1">
    <property type="nucleotide sequence ID" value="NZ_AP022591.1"/>
</dbReference>
<dbReference type="Pfam" id="PF08242">
    <property type="entry name" value="Methyltransf_12"/>
    <property type="match status" value="1"/>
</dbReference>
<accession>A0A1X0BQ13</accession>
<dbReference type="InterPro" id="IPR029063">
    <property type="entry name" value="SAM-dependent_MTases_sf"/>
</dbReference>
<dbReference type="STRING" id="1249101.BST21_17295"/>
<dbReference type="GO" id="GO:0008168">
    <property type="term" value="F:methyltransferase activity"/>
    <property type="evidence" value="ECO:0007669"/>
    <property type="project" value="InterPro"/>
</dbReference>
<proteinExistence type="predicted"/>
<dbReference type="Gene3D" id="3.40.50.150">
    <property type="entry name" value="Vaccinia Virus protein VP39"/>
    <property type="match status" value="1"/>
</dbReference>
<sequence length="224" mass="25131">MTPPDPLEIRKGAAFYNARGLFIYNLYVLRFNNRWLWRCPRGRLLRHYDEHIRCNHLDIGPGTGWYLQHTTFPCRDPKVTLLDLSPDSLATAGKRLRTLSPTLLHSDVFSPIPTNAKFDSIAANYVLHCIPGDWQSKSLAIENVANALAPDGIFFGSTILGVGVRHNLLGRRTMKQFNTSGTFHNDTDDLAGLQKALDTYFEKFTTTMVGTVALFTATHPRIAA</sequence>
<dbReference type="Proteomes" id="UP000466431">
    <property type="component" value="Chromosome"/>
</dbReference>
<keyword evidence="2" id="KW-1185">Reference proteome</keyword>
<name>A0A1X0BQ13_MYCCF</name>
<organism evidence="1 2">
    <name type="scientific">Mycolicibacterium celeriflavum</name>
    <name type="common">Mycobacterium celeriflavum</name>
    <dbReference type="NCBI Taxonomy" id="1249101"/>
    <lineage>
        <taxon>Bacteria</taxon>
        <taxon>Bacillati</taxon>
        <taxon>Actinomycetota</taxon>
        <taxon>Actinomycetes</taxon>
        <taxon>Mycobacteriales</taxon>
        <taxon>Mycobacteriaceae</taxon>
        <taxon>Mycolicibacterium</taxon>
    </lineage>
</organism>
<dbReference type="CDD" id="cd02440">
    <property type="entry name" value="AdoMet_MTases"/>
    <property type="match status" value="1"/>
</dbReference>
<dbReference type="KEGG" id="mcee:MCEL_09260"/>
<evidence type="ECO:0000313" key="2">
    <source>
        <dbReference type="Proteomes" id="UP000466431"/>
    </source>
</evidence>
<dbReference type="InterPro" id="IPR013217">
    <property type="entry name" value="Methyltransf_12"/>
</dbReference>
<protein>
    <submittedName>
        <fullName evidence="1">Uncharacterized protein</fullName>
    </submittedName>
</protein>